<evidence type="ECO:0000313" key="2">
    <source>
        <dbReference type="Proteomes" id="UP000008367"/>
    </source>
</evidence>
<proteinExistence type="predicted"/>
<comment type="caution">
    <text evidence="1">The sequence shown here is derived from an EMBL/GenBank/DDBJ whole genome shotgun (WGS) entry which is preliminary data.</text>
</comment>
<dbReference type="Proteomes" id="UP000008367">
    <property type="component" value="Unassembled WGS sequence"/>
</dbReference>
<accession>A0A454CNI3</accession>
<organism evidence="1 2">
    <name type="scientific">Vibrio harveyi</name>
    <name type="common">Beneckea harveyi</name>
    <dbReference type="NCBI Taxonomy" id="669"/>
    <lineage>
        <taxon>Bacteria</taxon>
        <taxon>Pseudomonadati</taxon>
        <taxon>Pseudomonadota</taxon>
        <taxon>Gammaproteobacteria</taxon>
        <taxon>Vibrionales</taxon>
        <taxon>Vibrionaceae</taxon>
        <taxon>Vibrio</taxon>
    </lineage>
</organism>
<evidence type="ECO:0000313" key="1">
    <source>
        <dbReference type="EMBL" id="EKM27973.1"/>
    </source>
</evidence>
<dbReference type="AlphaFoldDB" id="A0A454CNI3"/>
<gene>
    <name evidence="1" type="ORF">VCHENC02_0051B</name>
</gene>
<protein>
    <submittedName>
        <fullName evidence="1">RNA polymerase Rpb1, domain 1 family protein</fullName>
    </submittedName>
</protein>
<sequence>ATSSLLRWVQKLSRTY</sequence>
<dbReference type="EMBL" id="AJSR01002751">
    <property type="protein sequence ID" value="EKM27973.1"/>
    <property type="molecule type" value="Genomic_DNA"/>
</dbReference>
<name>A0A454CNI3_VIBHA</name>
<reference evidence="1 2" key="1">
    <citation type="submission" date="2012-10" db="EMBL/GenBank/DDBJ databases">
        <title>Genome sequence of Vibrio Cholerae HENC-02.</title>
        <authorList>
            <person name="Eppinger M."/>
            <person name="Hasan N.A."/>
            <person name="Sengamalay N."/>
            <person name="Hine E."/>
            <person name="Su Q."/>
            <person name="Daugherty S.C."/>
            <person name="Young S."/>
            <person name="Sadzewicz L."/>
            <person name="Tallon L."/>
            <person name="Cebula T.A."/>
            <person name="Ravel J."/>
            <person name="Colwell R.R."/>
        </authorList>
    </citation>
    <scope>NUCLEOTIDE SEQUENCE [LARGE SCALE GENOMIC DNA]</scope>
    <source>
        <strain evidence="1 2">HENC-02</strain>
    </source>
</reference>
<feature type="non-terminal residue" evidence="1">
    <location>
        <position position="1"/>
    </location>
</feature>